<dbReference type="RefSeq" id="WP_111136151.1">
    <property type="nucleotide sequence ID" value="NZ_POUB01000184.1"/>
</dbReference>
<gene>
    <name evidence="1" type="ORF">C1I99_22165</name>
</gene>
<dbReference type="OrthoDB" id="3217123at2"/>
<dbReference type="PANTHER" id="PTHR36221">
    <property type="entry name" value="DUF742 DOMAIN-CONTAINING PROTEIN"/>
    <property type="match status" value="1"/>
</dbReference>
<accession>A0A2W2C159</accession>
<dbReference type="AlphaFoldDB" id="A0A2W2C159"/>
<dbReference type="Proteomes" id="UP000248749">
    <property type="component" value="Unassembled WGS sequence"/>
</dbReference>
<name>A0A2W2C159_9ACTN</name>
<comment type="caution">
    <text evidence="1">The sequence shown here is derived from an EMBL/GenBank/DDBJ whole genome shotgun (WGS) entry which is preliminary data.</text>
</comment>
<proteinExistence type="predicted"/>
<dbReference type="Pfam" id="PF05331">
    <property type="entry name" value="DUF742"/>
    <property type="match status" value="1"/>
</dbReference>
<sequence length="129" mass="13517">MRTESPGPPHEWLDDAAGPVVRPYTLTGGRVRSSVAGFDLVAYVLAEPDADPAAHPELQPEHRRLVELAGRPVAVAELAADLDLALGVVRVLLGDLLARGLVAVHQPPAAACLPDDDILKAVVSGLRAL</sequence>
<organism evidence="1 2">
    <name type="scientific">Micromonospora deserti</name>
    <dbReference type="NCBI Taxonomy" id="2070366"/>
    <lineage>
        <taxon>Bacteria</taxon>
        <taxon>Bacillati</taxon>
        <taxon>Actinomycetota</taxon>
        <taxon>Actinomycetes</taxon>
        <taxon>Micromonosporales</taxon>
        <taxon>Micromonosporaceae</taxon>
        <taxon>Micromonospora</taxon>
    </lineage>
</organism>
<evidence type="ECO:0000313" key="1">
    <source>
        <dbReference type="EMBL" id="PZF92172.1"/>
    </source>
</evidence>
<reference evidence="1 2" key="1">
    <citation type="submission" date="2018-01" db="EMBL/GenBank/DDBJ databases">
        <title>Draft genome sequence of Salinispora sp. 13K206.</title>
        <authorList>
            <person name="Sahin N."/>
            <person name="Saygin H."/>
            <person name="Ay H."/>
        </authorList>
    </citation>
    <scope>NUCLEOTIDE SEQUENCE [LARGE SCALE GENOMIC DNA]</scope>
    <source>
        <strain evidence="1 2">13K206</strain>
    </source>
</reference>
<dbReference type="EMBL" id="POUB01000184">
    <property type="protein sequence ID" value="PZF92172.1"/>
    <property type="molecule type" value="Genomic_DNA"/>
</dbReference>
<protein>
    <submittedName>
        <fullName evidence="1">DUF742 domain-containing protein</fullName>
    </submittedName>
</protein>
<evidence type="ECO:0000313" key="2">
    <source>
        <dbReference type="Proteomes" id="UP000248749"/>
    </source>
</evidence>
<dbReference type="PANTHER" id="PTHR36221:SF1">
    <property type="entry name" value="DUF742 DOMAIN-CONTAINING PROTEIN"/>
    <property type="match status" value="1"/>
</dbReference>
<dbReference type="InterPro" id="IPR007995">
    <property type="entry name" value="DUF742"/>
</dbReference>
<keyword evidence="2" id="KW-1185">Reference proteome</keyword>